<dbReference type="SMART" id="SM00849">
    <property type="entry name" value="Lactamase_B"/>
    <property type="match status" value="1"/>
</dbReference>
<comment type="caution">
    <text evidence="2">The sequence shown here is derived from an EMBL/GenBank/DDBJ whole genome shotgun (WGS) entry which is preliminary data.</text>
</comment>
<dbReference type="Gene3D" id="3.60.15.10">
    <property type="entry name" value="Ribonuclease Z/Hydroxyacylglutathione hydrolase-like"/>
    <property type="match status" value="1"/>
</dbReference>
<reference evidence="2 3" key="1">
    <citation type="submission" date="2020-08" db="EMBL/GenBank/DDBJ databases">
        <title>Sequencing the genomes of 1000 actinobacteria strains.</title>
        <authorList>
            <person name="Klenk H.-P."/>
        </authorList>
    </citation>
    <scope>NUCLEOTIDE SEQUENCE [LARGE SCALE GENOMIC DNA]</scope>
    <source>
        <strain evidence="2 3">DSM 44230</strain>
    </source>
</reference>
<evidence type="ECO:0000313" key="3">
    <source>
        <dbReference type="Proteomes" id="UP000533598"/>
    </source>
</evidence>
<name>A0A7W7CCZ0_9PSEU</name>
<sequence length="252" mass="26781">MNELTLTVLGNATPYPTRDNPCSGYLVTNGDTRVWMDAGTGTLGPLQHHTGLAELTAIWISHAHADHTADLLTAYYALRYADIDRDPLPLYCPPGLADRLANFLTNGPERSPVESAFAIHELHDGHQVQLGELTLTSRAVDHGIPAFGVRVESPEASLVFSGDTAACPALTELASGCDLLLCEAESDQRPADEPPVHHTPEDAGETAQAAGARRLLLTHLGRSVSPDDAVTRAAARFAGPVEFAEPGSHITV</sequence>
<dbReference type="AlphaFoldDB" id="A0A7W7CCZ0"/>
<dbReference type="RefSeq" id="WP_312987976.1">
    <property type="nucleotide sequence ID" value="NZ_BAAAUI010000052.1"/>
</dbReference>
<dbReference type="PANTHER" id="PTHR46018">
    <property type="entry name" value="ZINC PHOSPHODIESTERASE ELAC PROTEIN 1"/>
    <property type="match status" value="1"/>
</dbReference>
<dbReference type="Pfam" id="PF12706">
    <property type="entry name" value="Lactamase_B_2"/>
    <property type="match status" value="1"/>
</dbReference>
<accession>A0A7W7CCZ0</accession>
<gene>
    <name evidence="2" type="ORF">HNR67_004942</name>
</gene>
<dbReference type="SUPFAM" id="SSF56281">
    <property type="entry name" value="Metallo-hydrolase/oxidoreductase"/>
    <property type="match status" value="1"/>
</dbReference>
<evidence type="ECO:0000259" key="1">
    <source>
        <dbReference type="SMART" id="SM00849"/>
    </source>
</evidence>
<organism evidence="2 3">
    <name type="scientific">Crossiella cryophila</name>
    <dbReference type="NCBI Taxonomy" id="43355"/>
    <lineage>
        <taxon>Bacteria</taxon>
        <taxon>Bacillati</taxon>
        <taxon>Actinomycetota</taxon>
        <taxon>Actinomycetes</taxon>
        <taxon>Pseudonocardiales</taxon>
        <taxon>Pseudonocardiaceae</taxon>
        <taxon>Crossiella</taxon>
    </lineage>
</organism>
<dbReference type="CDD" id="cd07716">
    <property type="entry name" value="RNaseZ_short-form-like_MBL-fold"/>
    <property type="match status" value="1"/>
</dbReference>
<dbReference type="InterPro" id="IPR036866">
    <property type="entry name" value="RibonucZ/Hydroxyglut_hydro"/>
</dbReference>
<dbReference type="EMBL" id="JACHMH010000001">
    <property type="protein sequence ID" value="MBB4678824.1"/>
    <property type="molecule type" value="Genomic_DNA"/>
</dbReference>
<protein>
    <submittedName>
        <fullName evidence="2">Ribonuclease BN (tRNA processing enzyme)</fullName>
    </submittedName>
</protein>
<dbReference type="Proteomes" id="UP000533598">
    <property type="component" value="Unassembled WGS sequence"/>
</dbReference>
<dbReference type="InterPro" id="IPR001279">
    <property type="entry name" value="Metallo-B-lactamas"/>
</dbReference>
<proteinExistence type="predicted"/>
<dbReference type="GO" id="GO:0042781">
    <property type="term" value="F:3'-tRNA processing endoribonuclease activity"/>
    <property type="evidence" value="ECO:0007669"/>
    <property type="project" value="TreeGrafter"/>
</dbReference>
<dbReference type="PANTHER" id="PTHR46018:SF4">
    <property type="entry name" value="METALLO-HYDROLASE YHFI-RELATED"/>
    <property type="match status" value="1"/>
</dbReference>
<evidence type="ECO:0000313" key="2">
    <source>
        <dbReference type="EMBL" id="MBB4678824.1"/>
    </source>
</evidence>
<keyword evidence="3" id="KW-1185">Reference proteome</keyword>
<feature type="domain" description="Metallo-beta-lactamase" evidence="1">
    <location>
        <begin position="21"/>
        <end position="219"/>
    </location>
</feature>